<dbReference type="EMBL" id="JAOQAZ010000026">
    <property type="protein sequence ID" value="KAJ4252357.1"/>
    <property type="molecule type" value="Genomic_DNA"/>
</dbReference>
<evidence type="ECO:0008006" key="4">
    <source>
        <dbReference type="Google" id="ProtNLM"/>
    </source>
</evidence>
<evidence type="ECO:0000256" key="1">
    <source>
        <dbReference type="SAM" id="MobiDB-lite"/>
    </source>
</evidence>
<protein>
    <recommendedName>
        <fullName evidence="4">Infection structure specific protein</fullName>
    </recommendedName>
</protein>
<accession>A0A9W8RRV2</accession>
<dbReference type="OrthoDB" id="4845881at2759"/>
<proteinExistence type="predicted"/>
<sequence>MRSYLFLAAAAAVIAHPPHDVKDLQKRDAEECAKAYTAILPALTEVPTPDSTLASLLVMQTDDCVLPMVTGSLAEEYTSYASKFSSWYMDVYSGYTDLLNACSDVPAVTSELGELGTITCSEISWPSETGSSGSKASSSVSKTISSASETGSSAAETESSTSSDKEENKAEGNAASSASVKTGLVFAMSVIAGILAL</sequence>
<feature type="region of interest" description="Disordered" evidence="1">
    <location>
        <begin position="145"/>
        <end position="174"/>
    </location>
</feature>
<organism evidence="2 3">
    <name type="scientific">Fusarium torreyae</name>
    <dbReference type="NCBI Taxonomy" id="1237075"/>
    <lineage>
        <taxon>Eukaryota</taxon>
        <taxon>Fungi</taxon>
        <taxon>Dikarya</taxon>
        <taxon>Ascomycota</taxon>
        <taxon>Pezizomycotina</taxon>
        <taxon>Sordariomycetes</taxon>
        <taxon>Hypocreomycetidae</taxon>
        <taxon>Hypocreales</taxon>
        <taxon>Nectriaceae</taxon>
        <taxon>Fusarium</taxon>
    </lineage>
</organism>
<evidence type="ECO:0000313" key="2">
    <source>
        <dbReference type="EMBL" id="KAJ4252357.1"/>
    </source>
</evidence>
<gene>
    <name evidence="2" type="ORF">NW762_010955</name>
</gene>
<dbReference type="Proteomes" id="UP001152049">
    <property type="component" value="Unassembled WGS sequence"/>
</dbReference>
<name>A0A9W8RRV2_9HYPO</name>
<dbReference type="AlphaFoldDB" id="A0A9W8RRV2"/>
<feature type="compositionally biased region" description="Low complexity" evidence="1">
    <location>
        <begin position="145"/>
        <end position="162"/>
    </location>
</feature>
<evidence type="ECO:0000313" key="3">
    <source>
        <dbReference type="Proteomes" id="UP001152049"/>
    </source>
</evidence>
<comment type="caution">
    <text evidence="2">The sequence shown here is derived from an EMBL/GenBank/DDBJ whole genome shotgun (WGS) entry which is preliminary data.</text>
</comment>
<reference evidence="2" key="1">
    <citation type="submission" date="2022-09" db="EMBL/GenBank/DDBJ databases">
        <title>Fusarium specimens isolated from Avocado Roots.</title>
        <authorList>
            <person name="Stajich J."/>
            <person name="Roper C."/>
            <person name="Heimlech-Rivalta G."/>
        </authorList>
    </citation>
    <scope>NUCLEOTIDE SEQUENCE</scope>
    <source>
        <strain evidence="2">CF00136</strain>
    </source>
</reference>
<keyword evidence="3" id="KW-1185">Reference proteome</keyword>